<evidence type="ECO:0000256" key="1">
    <source>
        <dbReference type="SAM" id="MobiDB-lite"/>
    </source>
</evidence>
<dbReference type="PROSITE" id="PS51257">
    <property type="entry name" value="PROKAR_LIPOPROTEIN"/>
    <property type="match status" value="1"/>
</dbReference>
<dbReference type="PROSITE" id="PS50853">
    <property type="entry name" value="FN3"/>
    <property type="match status" value="1"/>
</dbReference>
<dbReference type="EMBL" id="VHSF01000002">
    <property type="protein sequence ID" value="TRO65210.1"/>
    <property type="molecule type" value="Genomic_DNA"/>
</dbReference>
<dbReference type="RefSeq" id="WP_143410504.1">
    <property type="nucleotide sequence ID" value="NZ_VHSF01000002.1"/>
</dbReference>
<dbReference type="Proteomes" id="UP000315131">
    <property type="component" value="Unassembled WGS sequence"/>
</dbReference>
<dbReference type="InterPro" id="IPR013783">
    <property type="entry name" value="Ig-like_fold"/>
</dbReference>
<dbReference type="InterPro" id="IPR036116">
    <property type="entry name" value="FN3_sf"/>
</dbReference>
<dbReference type="SUPFAM" id="SSF49265">
    <property type="entry name" value="Fibronectin type III"/>
    <property type="match status" value="1"/>
</dbReference>
<keyword evidence="4" id="KW-1185">Reference proteome</keyword>
<dbReference type="Gene3D" id="2.60.40.10">
    <property type="entry name" value="Immunoglobulins"/>
    <property type="match status" value="2"/>
</dbReference>
<feature type="domain" description="Fibronectin type-III" evidence="2">
    <location>
        <begin position="147"/>
        <end position="237"/>
    </location>
</feature>
<dbReference type="InterPro" id="IPR003961">
    <property type="entry name" value="FN3_dom"/>
</dbReference>
<reference evidence="3 4" key="1">
    <citation type="submission" date="2019-06" db="EMBL/GenBank/DDBJ databases">
        <title>Gramella sabulilitoris sp. nov., isolated from a marine sand.</title>
        <authorList>
            <person name="Yoon J.-H."/>
        </authorList>
    </citation>
    <scope>NUCLEOTIDE SEQUENCE [LARGE SCALE GENOMIC DNA]</scope>
    <source>
        <strain evidence="3 4">HSMS-1</strain>
    </source>
</reference>
<sequence length="237" mass="25573">MKKILAIYVLGFLLITSCDSDSPPAPTPEPDVKAPSEANLSLPENNKECEQGEINGNNAVVEFRWQASADTDNYDLKVTNLDSNVNTVKAGLTSTVAEVSLERGHPYSWQVTSKNSGAISNNSSTWRFYLAGDGESNFAPFPSNAVSPTPGATVNPDNGKVSLIWEDVQDPDGDSVTYTIYVDTTDGYQTTKPEWSNISGTSLEISVETNTVYYWRVLSSDGNNSASTGVFTFKTSG</sequence>
<feature type="region of interest" description="Disordered" evidence="1">
    <location>
        <begin position="20"/>
        <end position="45"/>
    </location>
</feature>
<evidence type="ECO:0000259" key="2">
    <source>
        <dbReference type="PROSITE" id="PS50853"/>
    </source>
</evidence>
<name>A0A550I2L1_9FLAO</name>
<evidence type="ECO:0000313" key="4">
    <source>
        <dbReference type="Proteomes" id="UP000315131"/>
    </source>
</evidence>
<comment type="caution">
    <text evidence="3">The sequence shown here is derived from an EMBL/GenBank/DDBJ whole genome shotgun (WGS) entry which is preliminary data.</text>
</comment>
<organism evidence="3 4">
    <name type="scientific">Christiangramia sabulilitoris</name>
    <dbReference type="NCBI Taxonomy" id="2583991"/>
    <lineage>
        <taxon>Bacteria</taxon>
        <taxon>Pseudomonadati</taxon>
        <taxon>Bacteroidota</taxon>
        <taxon>Flavobacteriia</taxon>
        <taxon>Flavobacteriales</taxon>
        <taxon>Flavobacteriaceae</taxon>
        <taxon>Christiangramia</taxon>
    </lineage>
</organism>
<evidence type="ECO:0000313" key="3">
    <source>
        <dbReference type="EMBL" id="TRO65210.1"/>
    </source>
</evidence>
<gene>
    <name evidence="3" type="ORF">FGM01_07315</name>
</gene>
<dbReference type="AlphaFoldDB" id="A0A550I2L1"/>
<proteinExistence type="predicted"/>
<protein>
    <recommendedName>
        <fullName evidence="2">Fibronectin type-III domain-containing protein</fullName>
    </recommendedName>
</protein>
<dbReference type="OrthoDB" id="789771at2"/>
<accession>A0A550I2L1</accession>